<sequence>MVDGKSRSGSVAIGVLKALHLLDAENRPTTLDAICDWLATSTNFYYDDWLTVGGRGAKEYIADVLEDLRELGVVCTVRRHSGVHPQAPLNGVRAFSRLPKQRRPSILTPFTPRSH</sequence>
<keyword evidence="2" id="KW-1185">Reference proteome</keyword>
<evidence type="ECO:0000313" key="2">
    <source>
        <dbReference type="Proteomes" id="UP001489897"/>
    </source>
</evidence>
<comment type="caution">
    <text evidence="1">The sequence shown here is derived from an EMBL/GenBank/DDBJ whole genome shotgun (WGS) entry which is preliminary data.</text>
</comment>
<gene>
    <name evidence="1" type="ORF">VSR73_19760</name>
</gene>
<protein>
    <submittedName>
        <fullName evidence="1">Uncharacterized protein</fullName>
    </submittedName>
</protein>
<dbReference type="EMBL" id="JAYMRV010000006">
    <property type="protein sequence ID" value="MEM5423298.1"/>
    <property type="molecule type" value="Genomic_DNA"/>
</dbReference>
<name>A0ABU9RT93_9BURK</name>
<organism evidence="1 2">
    <name type="scientific">Paraburkholderia ferrariae</name>
    <dbReference type="NCBI Taxonomy" id="386056"/>
    <lineage>
        <taxon>Bacteria</taxon>
        <taxon>Pseudomonadati</taxon>
        <taxon>Pseudomonadota</taxon>
        <taxon>Betaproteobacteria</taxon>
        <taxon>Burkholderiales</taxon>
        <taxon>Burkholderiaceae</taxon>
        <taxon>Paraburkholderia</taxon>
    </lineage>
</organism>
<accession>A0ABU9RT93</accession>
<dbReference type="Proteomes" id="UP001489897">
    <property type="component" value="Unassembled WGS sequence"/>
</dbReference>
<dbReference type="RefSeq" id="WP_342947996.1">
    <property type="nucleotide sequence ID" value="NZ_JAYMRV010000006.1"/>
</dbReference>
<reference evidence="1 2" key="1">
    <citation type="submission" date="2024-01" db="EMBL/GenBank/DDBJ databases">
        <title>The diversity of rhizobia nodulating Mimosa spp. in eleven states of Brazil covering several biomes is determined by host plant, location, and edaphic factors.</title>
        <authorList>
            <person name="Rouws L."/>
            <person name="Barauna A."/>
            <person name="Beukes C."/>
            <person name="De Faria S.M."/>
            <person name="Gross E."/>
            <person name="Dos Reis Junior F.B."/>
            <person name="Simon M."/>
            <person name="Maluk M."/>
            <person name="Odee D.W."/>
            <person name="Kenicer G."/>
            <person name="Young J.P.W."/>
            <person name="Reis V.M."/>
            <person name="Zilli J."/>
            <person name="James E.K."/>
        </authorList>
    </citation>
    <scope>NUCLEOTIDE SEQUENCE [LARGE SCALE GENOMIC DNA]</scope>
    <source>
        <strain evidence="1 2">JPY167</strain>
    </source>
</reference>
<evidence type="ECO:0000313" key="1">
    <source>
        <dbReference type="EMBL" id="MEM5423298.1"/>
    </source>
</evidence>
<proteinExistence type="predicted"/>